<reference evidence="1" key="1">
    <citation type="submission" date="2018-01" db="EMBL/GenBank/DDBJ databases">
        <title>An insight into the sialome of Amazonian anophelines.</title>
        <authorList>
            <person name="Ribeiro J.M."/>
            <person name="Scarpassa V."/>
            <person name="Calvo E."/>
        </authorList>
    </citation>
    <scope>NUCLEOTIDE SEQUENCE</scope>
    <source>
        <tissue evidence="1">Salivary glands</tissue>
    </source>
</reference>
<protein>
    <submittedName>
        <fullName evidence="1">Uncharacterized protein</fullName>
    </submittedName>
</protein>
<dbReference type="EMBL" id="GGFM01007621">
    <property type="protein sequence ID" value="MBW28372.1"/>
    <property type="molecule type" value="Transcribed_RNA"/>
</dbReference>
<evidence type="ECO:0000313" key="1">
    <source>
        <dbReference type="EMBL" id="MBW28372.1"/>
    </source>
</evidence>
<accession>A0A2M3ZIP3</accession>
<organism evidence="1">
    <name type="scientific">Anopheles braziliensis</name>
    <dbReference type="NCBI Taxonomy" id="58242"/>
    <lineage>
        <taxon>Eukaryota</taxon>
        <taxon>Metazoa</taxon>
        <taxon>Ecdysozoa</taxon>
        <taxon>Arthropoda</taxon>
        <taxon>Hexapoda</taxon>
        <taxon>Insecta</taxon>
        <taxon>Pterygota</taxon>
        <taxon>Neoptera</taxon>
        <taxon>Endopterygota</taxon>
        <taxon>Diptera</taxon>
        <taxon>Nematocera</taxon>
        <taxon>Culicoidea</taxon>
        <taxon>Culicidae</taxon>
        <taxon>Anophelinae</taxon>
        <taxon>Anopheles</taxon>
    </lineage>
</organism>
<sequence length="66" mass="7479">MCSYFCQVFKFPFQVPHCVITKHTIGMHLSIRCGDSYILALHEKRLCTVLTFCCLAVDLAGVAELR</sequence>
<name>A0A2M3ZIP3_9DIPT</name>
<proteinExistence type="predicted"/>
<dbReference type="AlphaFoldDB" id="A0A2M3ZIP3"/>